<keyword evidence="1" id="KW-0520">NAD</keyword>
<organism evidence="3 4">
    <name type="scientific">Candidatus Pelagibacter giovannonii</name>
    <dbReference type="NCBI Taxonomy" id="2563896"/>
    <lineage>
        <taxon>Bacteria</taxon>
        <taxon>Pseudomonadati</taxon>
        <taxon>Pseudomonadota</taxon>
        <taxon>Alphaproteobacteria</taxon>
        <taxon>Candidatus Pelagibacterales</taxon>
        <taxon>Candidatus Pelagibacteraceae</taxon>
        <taxon>Candidatus Pelagibacter</taxon>
    </lineage>
</organism>
<dbReference type="PANTHER" id="PTHR43574">
    <property type="entry name" value="EPIMERASE-RELATED"/>
    <property type="match status" value="1"/>
</dbReference>
<dbReference type="InterPro" id="IPR001509">
    <property type="entry name" value="Epimerase_deHydtase"/>
</dbReference>
<evidence type="ECO:0000313" key="3">
    <source>
        <dbReference type="EMBL" id="QIZ20968.1"/>
    </source>
</evidence>
<accession>A0A6H1Q2B6</accession>
<name>A0A6H1Q2B6_9PROT</name>
<feature type="domain" description="NAD-dependent epimerase/dehydratase" evidence="2">
    <location>
        <begin position="93"/>
        <end position="214"/>
    </location>
</feature>
<dbReference type="RefSeq" id="WP_168606842.1">
    <property type="nucleotide sequence ID" value="NZ_CP038852.1"/>
</dbReference>
<keyword evidence="4" id="KW-1185">Reference proteome</keyword>
<dbReference type="SUPFAM" id="SSF51735">
    <property type="entry name" value="NAD(P)-binding Rossmann-fold domains"/>
    <property type="match status" value="1"/>
</dbReference>
<protein>
    <submittedName>
        <fullName evidence="3">NAD-dependent epimerase/dehydratase family protein</fullName>
    </submittedName>
</protein>
<sequence>MKDIKIFCFGFGQVAKNFIKKLNTEQYNINLSATSRSESSKKKLNDIDYNSYLFNSNEFDQKLVVKLKEADHILVSIPPENQEDLVIKNFSKFIKNSKAKWITYLSATSVYGDHKGEWVNENSKTNPISNNGFARLKAENAWVSLEKNNKTPIQIFRLSGIYSNEKNILIRLKSGEVKLINKKNHYFSRIHVDDISNILFKSLSKFKSGEIYNLSDDKPSTSEDVTLFGAKMLNIENIEKIEVDQIKSEMLKNFYNESKKVSNKKMKSYFNYNLKFPSYIEGLSYIRSNFI</sequence>
<proteinExistence type="predicted"/>
<reference evidence="3 4" key="1">
    <citation type="journal article" date="2020" name="Nat. Microbiol.">
        <title>Lysogenic host-virus interactions in SAR11 marine bacteria.</title>
        <authorList>
            <person name="Morris R.M."/>
            <person name="Cain K.R."/>
            <person name="Hvorecny K.L."/>
            <person name="Kollman J.M."/>
        </authorList>
    </citation>
    <scope>NUCLEOTIDE SEQUENCE [LARGE SCALE GENOMIC DNA]</scope>
    <source>
        <strain evidence="3 4">NP1</strain>
    </source>
</reference>
<dbReference type="EMBL" id="CP038852">
    <property type="protein sequence ID" value="QIZ20968.1"/>
    <property type="molecule type" value="Genomic_DNA"/>
</dbReference>
<dbReference type="Proteomes" id="UP000501094">
    <property type="component" value="Chromosome"/>
</dbReference>
<dbReference type="KEGG" id="peg:E5R92_04130"/>
<dbReference type="Gene3D" id="3.40.50.720">
    <property type="entry name" value="NAD(P)-binding Rossmann-like Domain"/>
    <property type="match status" value="1"/>
</dbReference>
<evidence type="ECO:0000256" key="1">
    <source>
        <dbReference type="ARBA" id="ARBA00023027"/>
    </source>
</evidence>
<evidence type="ECO:0000313" key="4">
    <source>
        <dbReference type="Proteomes" id="UP000501094"/>
    </source>
</evidence>
<dbReference type="InterPro" id="IPR036291">
    <property type="entry name" value="NAD(P)-bd_dom_sf"/>
</dbReference>
<dbReference type="Pfam" id="PF01370">
    <property type="entry name" value="Epimerase"/>
    <property type="match status" value="1"/>
</dbReference>
<dbReference type="AlphaFoldDB" id="A0A6H1Q2B6"/>
<gene>
    <name evidence="3" type="ORF">E5R92_04130</name>
</gene>
<evidence type="ECO:0000259" key="2">
    <source>
        <dbReference type="Pfam" id="PF01370"/>
    </source>
</evidence>